<dbReference type="EMBL" id="QNGE01003068">
    <property type="protein sequence ID" value="KAA3674554.1"/>
    <property type="molecule type" value="Genomic_DNA"/>
</dbReference>
<comment type="caution">
    <text evidence="3">The sequence shown here is derived from an EMBL/GenBank/DDBJ whole genome shotgun (WGS) entry which is preliminary data.</text>
</comment>
<dbReference type="Gene3D" id="1.10.238.10">
    <property type="entry name" value="EF-hand"/>
    <property type="match status" value="2"/>
</dbReference>
<dbReference type="SMART" id="SM00054">
    <property type="entry name" value="EFh"/>
    <property type="match status" value="4"/>
</dbReference>
<protein>
    <recommendedName>
        <fullName evidence="2">EF-hand domain-containing protein</fullName>
    </recommendedName>
</protein>
<feature type="domain" description="EF-hand" evidence="2">
    <location>
        <begin position="374"/>
        <end position="409"/>
    </location>
</feature>
<keyword evidence="4" id="KW-1185">Reference proteome</keyword>
<dbReference type="InterPro" id="IPR002048">
    <property type="entry name" value="EF_hand_dom"/>
</dbReference>
<evidence type="ECO:0000313" key="4">
    <source>
        <dbReference type="Proteomes" id="UP000324629"/>
    </source>
</evidence>
<accession>A0A5J4NGK5</accession>
<gene>
    <name evidence="3" type="ORF">DEA37_0010778</name>
</gene>
<feature type="domain" description="EF-hand" evidence="2">
    <location>
        <begin position="301"/>
        <end position="336"/>
    </location>
</feature>
<evidence type="ECO:0000259" key="2">
    <source>
        <dbReference type="PROSITE" id="PS50222"/>
    </source>
</evidence>
<dbReference type="GO" id="GO:0016460">
    <property type="term" value="C:myosin II complex"/>
    <property type="evidence" value="ECO:0007669"/>
    <property type="project" value="TreeGrafter"/>
</dbReference>
<dbReference type="GO" id="GO:0005509">
    <property type="term" value="F:calcium ion binding"/>
    <property type="evidence" value="ECO:0007669"/>
    <property type="project" value="InterPro"/>
</dbReference>
<proteinExistence type="predicted"/>
<dbReference type="AlphaFoldDB" id="A0A5J4NGK5"/>
<sequence>MYRTHSFGYINSNHSVGFCPDEYRPQLPLSPIISSTQLTGAKLPTSARKPNRTTMNPNQYLRIDRQRSLPPNDVFKRKESPTRFVGSYEIPIARMPRTSSFSLFPPSFDSGYRSGTLNTSVYGQKPVRFAHERTRSATLSPSLPSTRCPMISESRFPMDDAFCLPCAHEGADWEDCRIMIQCFGVGNGGRHLYRGWTNRNTRQWHYGIVGQREDVRNVPTWVMDRQTPTAHVPGGYTRNQVVARSVRLSIVPLNPIYKRKFHAKTRAFAQRLVAKPQLYGWYKRLLQKMAFKIDDFTIQEDQVKTAKDVFKRYDKRGQDKISTTDLGPAFRALNLKVKPDTLKEWADQVDDDATGFIDFNGFLICYGKSLQEEQDERDLRDAFRVLDKNKRGEIDVEDLRWILKELGDDLTEEEIDDMIRDTDTDGSGFVDFDGELKLPELSSHNYY</sequence>
<dbReference type="CDD" id="cd00051">
    <property type="entry name" value="EFh"/>
    <property type="match status" value="1"/>
</dbReference>
<dbReference type="FunFam" id="1.10.238.10:FF:000001">
    <property type="entry name" value="Calmodulin 1"/>
    <property type="match status" value="1"/>
</dbReference>
<organism evidence="3 4">
    <name type="scientific">Paragonimus westermani</name>
    <dbReference type="NCBI Taxonomy" id="34504"/>
    <lineage>
        <taxon>Eukaryota</taxon>
        <taxon>Metazoa</taxon>
        <taxon>Spiralia</taxon>
        <taxon>Lophotrochozoa</taxon>
        <taxon>Platyhelminthes</taxon>
        <taxon>Trematoda</taxon>
        <taxon>Digenea</taxon>
        <taxon>Plagiorchiida</taxon>
        <taxon>Troglotremata</taxon>
        <taxon>Troglotrematidae</taxon>
        <taxon>Paragonimus</taxon>
    </lineage>
</organism>
<name>A0A5J4NGK5_9TREM</name>
<dbReference type="InterPro" id="IPR011992">
    <property type="entry name" value="EF-hand-dom_pair"/>
</dbReference>
<reference evidence="3 4" key="1">
    <citation type="journal article" date="2019" name="Gigascience">
        <title>Whole-genome sequence of the oriental lung fluke Paragonimus westermani.</title>
        <authorList>
            <person name="Oey H."/>
            <person name="Zakrzewski M."/>
            <person name="Narain K."/>
            <person name="Devi K.R."/>
            <person name="Agatsuma T."/>
            <person name="Nawaratna S."/>
            <person name="Gobert G.N."/>
            <person name="Jones M.K."/>
            <person name="Ragan M.A."/>
            <person name="McManus D.P."/>
            <person name="Krause L."/>
        </authorList>
    </citation>
    <scope>NUCLEOTIDE SEQUENCE [LARGE SCALE GENOMIC DNA]</scope>
    <source>
        <strain evidence="3 4">IND2009</strain>
    </source>
</reference>
<dbReference type="SUPFAM" id="SSF47473">
    <property type="entry name" value="EF-hand"/>
    <property type="match status" value="1"/>
</dbReference>
<dbReference type="PROSITE" id="PS50222">
    <property type="entry name" value="EF_HAND_2"/>
    <property type="match status" value="2"/>
</dbReference>
<dbReference type="InterPro" id="IPR050230">
    <property type="entry name" value="CALM/Myosin/TropC-like"/>
</dbReference>
<evidence type="ECO:0000313" key="3">
    <source>
        <dbReference type="EMBL" id="KAA3674554.1"/>
    </source>
</evidence>
<dbReference type="PANTHER" id="PTHR23048:SF0">
    <property type="entry name" value="CALMODULIN LIKE 3"/>
    <property type="match status" value="1"/>
</dbReference>
<dbReference type="Pfam" id="PF13499">
    <property type="entry name" value="EF-hand_7"/>
    <property type="match status" value="2"/>
</dbReference>
<evidence type="ECO:0000256" key="1">
    <source>
        <dbReference type="ARBA" id="ARBA00022737"/>
    </source>
</evidence>
<dbReference type="Proteomes" id="UP000324629">
    <property type="component" value="Unassembled WGS sequence"/>
</dbReference>
<keyword evidence="1" id="KW-0677">Repeat</keyword>
<dbReference type="PANTHER" id="PTHR23048">
    <property type="entry name" value="MYOSIN LIGHT CHAIN 1, 3"/>
    <property type="match status" value="1"/>
</dbReference>